<dbReference type="SUPFAM" id="SSF52540">
    <property type="entry name" value="P-loop containing nucleoside triphosphate hydrolases"/>
    <property type="match status" value="1"/>
</dbReference>
<dbReference type="GO" id="GO:0043138">
    <property type="term" value="F:3'-5' DNA helicase activity"/>
    <property type="evidence" value="ECO:0007669"/>
    <property type="project" value="TreeGrafter"/>
</dbReference>
<dbReference type="GO" id="GO:0016787">
    <property type="term" value="F:hydrolase activity"/>
    <property type="evidence" value="ECO:0007669"/>
    <property type="project" value="UniProtKB-KW"/>
</dbReference>
<dbReference type="Gene3D" id="3.40.50.300">
    <property type="entry name" value="P-loop containing nucleotide triphosphate hydrolases"/>
    <property type="match status" value="1"/>
</dbReference>
<reference evidence="6" key="1">
    <citation type="journal article" date="2014" name="Front. Microbiol.">
        <title>High frequency of phylogenetically diverse reductive dehalogenase-homologous genes in deep subseafloor sedimentary metagenomes.</title>
        <authorList>
            <person name="Kawai M."/>
            <person name="Futagami T."/>
            <person name="Toyoda A."/>
            <person name="Takaki Y."/>
            <person name="Nishi S."/>
            <person name="Hori S."/>
            <person name="Arai W."/>
            <person name="Tsubouchi T."/>
            <person name="Morono Y."/>
            <person name="Uchiyama I."/>
            <person name="Ito T."/>
            <person name="Fujiyama A."/>
            <person name="Inagaki F."/>
            <person name="Takami H."/>
        </authorList>
    </citation>
    <scope>NUCLEOTIDE SEQUENCE</scope>
    <source>
        <strain evidence="6">Expedition CK06-06</strain>
    </source>
</reference>
<evidence type="ECO:0000259" key="5">
    <source>
        <dbReference type="PROSITE" id="PS51198"/>
    </source>
</evidence>
<keyword evidence="1" id="KW-0547">Nucleotide-binding</keyword>
<gene>
    <name evidence="6" type="ORF">S12H4_07212</name>
</gene>
<dbReference type="EMBL" id="BARW01002633">
    <property type="protein sequence ID" value="GAI59164.1"/>
    <property type="molecule type" value="Genomic_DNA"/>
</dbReference>
<dbReference type="PROSITE" id="PS51198">
    <property type="entry name" value="UVRD_HELICASE_ATP_BIND"/>
    <property type="match status" value="1"/>
</dbReference>
<dbReference type="InterPro" id="IPR014016">
    <property type="entry name" value="UvrD-like_ATP-bd"/>
</dbReference>
<proteinExistence type="predicted"/>
<protein>
    <recommendedName>
        <fullName evidence="5">UvrD-like helicase ATP-binding domain-containing protein</fullName>
    </recommendedName>
</protein>
<comment type="caution">
    <text evidence="6">The sequence shown here is derived from an EMBL/GenBank/DDBJ whole genome shotgun (WGS) entry which is preliminary data.</text>
</comment>
<dbReference type="Pfam" id="PF00580">
    <property type="entry name" value="UvrD-helicase"/>
    <property type="match status" value="1"/>
</dbReference>
<evidence type="ECO:0000256" key="1">
    <source>
        <dbReference type="ARBA" id="ARBA00022741"/>
    </source>
</evidence>
<dbReference type="InterPro" id="IPR027417">
    <property type="entry name" value="P-loop_NTPase"/>
</dbReference>
<dbReference type="GO" id="GO:0005524">
    <property type="term" value="F:ATP binding"/>
    <property type="evidence" value="ECO:0007669"/>
    <property type="project" value="UniProtKB-KW"/>
</dbReference>
<feature type="non-terminal residue" evidence="6">
    <location>
        <position position="356"/>
    </location>
</feature>
<accession>X1RUJ8</accession>
<evidence type="ECO:0000313" key="6">
    <source>
        <dbReference type="EMBL" id="GAI59164.1"/>
    </source>
</evidence>
<dbReference type="PANTHER" id="PTHR11070:SF2">
    <property type="entry name" value="ATP-DEPENDENT DNA HELICASE SRS2"/>
    <property type="match status" value="1"/>
</dbReference>
<evidence type="ECO:0000256" key="4">
    <source>
        <dbReference type="ARBA" id="ARBA00022840"/>
    </source>
</evidence>
<feature type="domain" description="UvrD-like helicase ATP-binding" evidence="5">
    <location>
        <begin position="1"/>
        <end position="204"/>
    </location>
</feature>
<dbReference type="PANTHER" id="PTHR11070">
    <property type="entry name" value="UVRD / RECB / PCRA DNA HELICASE FAMILY MEMBER"/>
    <property type="match status" value="1"/>
</dbReference>
<keyword evidence="3" id="KW-0347">Helicase</keyword>
<keyword evidence="2" id="KW-0378">Hydrolase</keyword>
<dbReference type="InterPro" id="IPR000212">
    <property type="entry name" value="DNA_helicase_UvrD/REP"/>
</dbReference>
<sequence>MAGKNLREFSSAFGYEFSQSDEDVNLEEHEGREAVLKTLGDYLLFFINWRANLLLEFEPAYRDFWGLYQDSLPDGWSKGVARLFEELYRGYKKEKGLLDFNDMLTWVLEEGLQPALDVLIFDEAQDSSPLQYKVLDFWLQGVKRHYLAGDPDQCIYQWMGSDPDILMGRPCDRLTSLVQSFRVPRAVHRLAVGIIQTTTEYRPRPAPGEVSALSLEGALGRFSSLNGNTAFILVRNLYLLEDLINELYHWGIPFENLRGPAPFRGKTATKILITRKLFRGESIPAEDLWLLVKDIPQKPYFLRGFKAEAQSLAKEQPRLSVGLRGIREYCLESFLGDPIGALGLSSQNQAYFKRVI</sequence>
<dbReference type="GO" id="GO:0000725">
    <property type="term" value="P:recombinational repair"/>
    <property type="evidence" value="ECO:0007669"/>
    <property type="project" value="TreeGrafter"/>
</dbReference>
<evidence type="ECO:0000256" key="2">
    <source>
        <dbReference type="ARBA" id="ARBA00022801"/>
    </source>
</evidence>
<dbReference type="GO" id="GO:0003677">
    <property type="term" value="F:DNA binding"/>
    <property type="evidence" value="ECO:0007669"/>
    <property type="project" value="InterPro"/>
</dbReference>
<keyword evidence="4" id="KW-0067">ATP-binding</keyword>
<name>X1RUJ8_9ZZZZ</name>
<evidence type="ECO:0000256" key="3">
    <source>
        <dbReference type="ARBA" id="ARBA00022806"/>
    </source>
</evidence>
<organism evidence="6">
    <name type="scientific">marine sediment metagenome</name>
    <dbReference type="NCBI Taxonomy" id="412755"/>
    <lineage>
        <taxon>unclassified sequences</taxon>
        <taxon>metagenomes</taxon>
        <taxon>ecological metagenomes</taxon>
    </lineage>
</organism>
<dbReference type="AlphaFoldDB" id="X1RUJ8"/>